<dbReference type="AlphaFoldDB" id="C1F8S8"/>
<dbReference type="eggNOG" id="COG1629">
    <property type="taxonomic scope" value="Bacteria"/>
</dbReference>
<dbReference type="OrthoDB" id="99276at2"/>
<dbReference type="RefSeq" id="WP_015897092.1">
    <property type="nucleotide sequence ID" value="NC_012483.1"/>
</dbReference>
<evidence type="ECO:0000256" key="4">
    <source>
        <dbReference type="RuleBase" id="RU003357"/>
    </source>
</evidence>
<protein>
    <submittedName>
        <fullName evidence="7">TonB-dependent receptor</fullName>
    </submittedName>
</protein>
<keyword evidence="7" id="KW-0675">Receptor</keyword>
<dbReference type="Gene3D" id="2.60.40.1120">
    <property type="entry name" value="Carboxypeptidase-like, regulatory domain"/>
    <property type="match status" value="1"/>
</dbReference>
<dbReference type="GO" id="GO:0009279">
    <property type="term" value="C:cell outer membrane"/>
    <property type="evidence" value="ECO:0007669"/>
    <property type="project" value="UniProtKB-SubCell"/>
</dbReference>
<keyword evidence="4" id="KW-0798">TonB box</keyword>
<keyword evidence="8" id="KW-1185">Reference proteome</keyword>
<dbReference type="SUPFAM" id="SSF56935">
    <property type="entry name" value="Porins"/>
    <property type="match status" value="1"/>
</dbReference>
<evidence type="ECO:0000256" key="2">
    <source>
        <dbReference type="ARBA" id="ARBA00023136"/>
    </source>
</evidence>
<feature type="domain" description="TonB-dependent receptor plug" evidence="6">
    <location>
        <begin position="150"/>
        <end position="250"/>
    </location>
</feature>
<dbReference type="HOGENOM" id="CLU_006935_1_2_0"/>
<feature type="domain" description="TonB-dependent receptor-like beta-barrel" evidence="5">
    <location>
        <begin position="468"/>
        <end position="937"/>
    </location>
</feature>
<dbReference type="Proteomes" id="UP000002207">
    <property type="component" value="Chromosome"/>
</dbReference>
<dbReference type="InParanoid" id="C1F8S8"/>
<dbReference type="KEGG" id="aca:ACP_1982"/>
<dbReference type="Gene3D" id="2.170.130.10">
    <property type="entry name" value="TonB-dependent receptor, plug domain"/>
    <property type="match status" value="1"/>
</dbReference>
<dbReference type="InterPro" id="IPR012910">
    <property type="entry name" value="Plug_dom"/>
</dbReference>
<dbReference type="STRING" id="240015.ACP_1982"/>
<evidence type="ECO:0000313" key="8">
    <source>
        <dbReference type="Proteomes" id="UP000002207"/>
    </source>
</evidence>
<dbReference type="eggNOG" id="COG4771">
    <property type="taxonomic scope" value="Bacteria"/>
</dbReference>
<comment type="similarity">
    <text evidence="4">Belongs to the TonB-dependent receptor family.</text>
</comment>
<dbReference type="Pfam" id="PF13620">
    <property type="entry name" value="CarboxypepD_reg"/>
    <property type="match status" value="1"/>
</dbReference>
<dbReference type="PANTHER" id="PTHR40980">
    <property type="entry name" value="PLUG DOMAIN-CONTAINING PROTEIN"/>
    <property type="match status" value="1"/>
</dbReference>
<dbReference type="InterPro" id="IPR000531">
    <property type="entry name" value="Beta-barrel_TonB"/>
</dbReference>
<comment type="subcellular location">
    <subcellularLocation>
        <location evidence="1 4">Cell outer membrane</location>
    </subcellularLocation>
</comment>
<dbReference type="NCBIfam" id="TIGR01782">
    <property type="entry name" value="TonB-Xanth-Caul"/>
    <property type="match status" value="1"/>
</dbReference>
<dbReference type="SUPFAM" id="SSF49452">
    <property type="entry name" value="Starch-binding domain-like"/>
    <property type="match status" value="1"/>
</dbReference>
<evidence type="ECO:0000256" key="3">
    <source>
        <dbReference type="ARBA" id="ARBA00023237"/>
    </source>
</evidence>
<evidence type="ECO:0000256" key="1">
    <source>
        <dbReference type="ARBA" id="ARBA00004442"/>
    </source>
</evidence>
<keyword evidence="2 4" id="KW-0472">Membrane</keyword>
<dbReference type="GO" id="GO:0030246">
    <property type="term" value="F:carbohydrate binding"/>
    <property type="evidence" value="ECO:0007669"/>
    <property type="project" value="InterPro"/>
</dbReference>
<dbReference type="InterPro" id="IPR010104">
    <property type="entry name" value="TonB_rcpt_bac"/>
</dbReference>
<dbReference type="EMBL" id="CP001472">
    <property type="protein sequence ID" value="ACO31964.1"/>
    <property type="molecule type" value="Genomic_DNA"/>
</dbReference>
<dbReference type="Gene3D" id="2.40.170.20">
    <property type="entry name" value="TonB-dependent receptor, beta-barrel domain"/>
    <property type="match status" value="1"/>
</dbReference>
<dbReference type="PANTHER" id="PTHR40980:SF4">
    <property type="entry name" value="TONB-DEPENDENT RECEPTOR-LIKE BETA-BARREL DOMAIN-CONTAINING PROTEIN"/>
    <property type="match status" value="1"/>
</dbReference>
<dbReference type="InterPro" id="IPR037066">
    <property type="entry name" value="Plug_dom_sf"/>
</dbReference>
<dbReference type="InterPro" id="IPR036942">
    <property type="entry name" value="Beta-barrel_TonB_sf"/>
</dbReference>
<reference evidence="7 8" key="1">
    <citation type="journal article" date="2009" name="Appl. Environ. Microbiol.">
        <title>Three genomes from the phylum Acidobacteria provide insight into the lifestyles of these microorganisms in soils.</title>
        <authorList>
            <person name="Ward N.L."/>
            <person name="Challacombe J.F."/>
            <person name="Janssen P.H."/>
            <person name="Henrissat B."/>
            <person name="Coutinho P.M."/>
            <person name="Wu M."/>
            <person name="Xie G."/>
            <person name="Haft D.H."/>
            <person name="Sait M."/>
            <person name="Badger J."/>
            <person name="Barabote R.D."/>
            <person name="Bradley B."/>
            <person name="Brettin T.S."/>
            <person name="Brinkac L.M."/>
            <person name="Bruce D."/>
            <person name="Creasy T."/>
            <person name="Daugherty S.C."/>
            <person name="Davidsen T.M."/>
            <person name="DeBoy R.T."/>
            <person name="Detter J.C."/>
            <person name="Dodson R.J."/>
            <person name="Durkin A.S."/>
            <person name="Ganapathy A."/>
            <person name="Gwinn-Giglio M."/>
            <person name="Han C.S."/>
            <person name="Khouri H."/>
            <person name="Kiss H."/>
            <person name="Kothari S.P."/>
            <person name="Madupu R."/>
            <person name="Nelson K.E."/>
            <person name="Nelson W.C."/>
            <person name="Paulsen I."/>
            <person name="Penn K."/>
            <person name="Ren Q."/>
            <person name="Rosovitz M.J."/>
            <person name="Selengut J.D."/>
            <person name="Shrivastava S."/>
            <person name="Sullivan S.A."/>
            <person name="Tapia R."/>
            <person name="Thompson L.S."/>
            <person name="Watkins K.L."/>
            <person name="Yang Q."/>
            <person name="Yu C."/>
            <person name="Zafar N."/>
            <person name="Zhou L."/>
            <person name="Kuske C.R."/>
        </authorList>
    </citation>
    <scope>NUCLEOTIDE SEQUENCE [LARGE SCALE GENOMIC DNA]</scope>
    <source>
        <strain evidence="8">ATCC 51196 / DSM 11244 / BCRC 80197 / JCM 7670 / NBRC 15755 / NCIMB 13165 / 161</strain>
    </source>
</reference>
<evidence type="ECO:0000313" key="7">
    <source>
        <dbReference type="EMBL" id="ACO31964.1"/>
    </source>
</evidence>
<keyword evidence="3" id="KW-0998">Cell outer membrane</keyword>
<accession>C1F8S8</accession>
<evidence type="ECO:0000259" key="5">
    <source>
        <dbReference type="Pfam" id="PF00593"/>
    </source>
</evidence>
<dbReference type="InterPro" id="IPR013784">
    <property type="entry name" value="Carb-bd-like_fold"/>
</dbReference>
<dbReference type="Pfam" id="PF07715">
    <property type="entry name" value="Plug"/>
    <property type="match status" value="1"/>
</dbReference>
<evidence type="ECO:0000259" key="6">
    <source>
        <dbReference type="Pfam" id="PF07715"/>
    </source>
</evidence>
<name>C1F8S8_ACIC5</name>
<dbReference type="Pfam" id="PF00593">
    <property type="entry name" value="TonB_dep_Rec_b-barrel"/>
    <property type="match status" value="1"/>
</dbReference>
<organism evidence="7 8">
    <name type="scientific">Acidobacterium capsulatum (strain ATCC 51196 / DSM 11244 / BCRC 80197 / JCM 7670 / NBRC 15755 / NCIMB 13165 / 161)</name>
    <dbReference type="NCBI Taxonomy" id="240015"/>
    <lineage>
        <taxon>Bacteria</taxon>
        <taxon>Pseudomonadati</taxon>
        <taxon>Acidobacteriota</taxon>
        <taxon>Terriglobia</taxon>
        <taxon>Terriglobales</taxon>
        <taxon>Acidobacteriaceae</taxon>
        <taxon>Acidobacterium</taxon>
    </lineage>
</organism>
<sequence>MPVHARRWSSCVTLLVLTLLLCGILPPAGASSISTMAEPAPSSTGSISGTLTDSAGAVLRGARVSIPARNQVVFTDQQGRFFFSGLQPGEYTVSVSYVGFKKVTKTVTVSAGSSTSLNLQLQVASSNQTVLVSAASASAEVEAVNEERAADNIMQVLPVKMITSLPAPNLGNALGRLPGVSLTRNEGQDQYVQVRGTEPRLTNTTVDGFNLPSADPGVREYDYSVLPPSIIDSVQVSKTLQANMDGDGIGASINIITKTATDTPTYEFTALGGYNPIENGRGSTDEYGTWGRRFGPGKKLGFIISGEYNYDGTGINDMEPTPDIATLPNGQTTGWFDAQDLRTYMFHRPRWGVGGSLDYRIKPGHTIYLRYLYSHYNDSGDKTVYTLHDNTPGVQLLVPGNSGCTGTPTDSGATTAPCNTPPSFYNQQEDAQISTGALELSSMHVLKKAWYSWGADVATSIFGGEPFDSGNFNNNSTAGDCHYEPGNTTDYHLPQWSLACFAEINQPQNYVFTGTQRSPGHSQQINIGFNVSAGYNWQIGKKYDSLEYGAKFRSMHQYANTYNLNATANTAIPMSMFPNRLKQPRYYNGSYQDGYNVFYSDVAKYVKQNPTDFTFNDDKGVDPSDFGIVEHIPAFYAMNTIDFARGIRLVAGLRAEITTDKIHNLTFDANNNASPNHFSNTYYDILPSASLRLPAGHGSFVRVDYSRGVSRPEEVSLGQAISWSQNGNGSYKYTASLNNPNLKAEVGDDVDVQYDHYFKTFGVFTAGYFYKHLSSPIVTEQSFAPNYQPPGGPQGSYLISQPINAGTSWLQGIELQYWQHWTGLPGLLGGLGMNANYSYETSRISSITGRTDHPRLPYDEPNSFNIGPTYNRGPLSMQMALNFNQAAIFAYQYTDGTAGGPKGPLGDIYFYNHTQLDAQGGYKFGHGLQLIVSAWNLNNEEFGFYNGSKQYPIQREFYQPTYTFGLHWTPKPKH</sequence>
<gene>
    <name evidence="7" type="ordered locus">ACP_1982</name>
</gene>
<proteinExistence type="inferred from homology"/>